<dbReference type="PROSITE" id="PS51257">
    <property type="entry name" value="PROKAR_LIPOPROTEIN"/>
    <property type="match status" value="1"/>
</dbReference>
<name>A0AB34J9J1_PRYPA</name>
<keyword evidence="2" id="KW-1185">Reference proteome</keyword>
<organism evidence="1 2">
    <name type="scientific">Prymnesium parvum</name>
    <name type="common">Toxic golden alga</name>
    <dbReference type="NCBI Taxonomy" id="97485"/>
    <lineage>
        <taxon>Eukaryota</taxon>
        <taxon>Haptista</taxon>
        <taxon>Haptophyta</taxon>
        <taxon>Prymnesiophyceae</taxon>
        <taxon>Prymnesiales</taxon>
        <taxon>Prymnesiaceae</taxon>
        <taxon>Prymnesium</taxon>
    </lineage>
</organism>
<proteinExistence type="predicted"/>
<dbReference type="Proteomes" id="UP001515480">
    <property type="component" value="Unassembled WGS sequence"/>
</dbReference>
<evidence type="ECO:0000313" key="2">
    <source>
        <dbReference type="Proteomes" id="UP001515480"/>
    </source>
</evidence>
<evidence type="ECO:0000313" key="1">
    <source>
        <dbReference type="EMBL" id="KAL1515214.1"/>
    </source>
</evidence>
<dbReference type="EMBL" id="JBGBPQ010000012">
    <property type="protein sequence ID" value="KAL1515214.1"/>
    <property type="molecule type" value="Genomic_DNA"/>
</dbReference>
<reference evidence="1 2" key="1">
    <citation type="journal article" date="2024" name="Science">
        <title>Giant polyketide synthase enzymes in the biosynthesis of giant marine polyether toxins.</title>
        <authorList>
            <person name="Fallon T.R."/>
            <person name="Shende V.V."/>
            <person name="Wierzbicki I.H."/>
            <person name="Pendleton A.L."/>
            <person name="Watervoot N.F."/>
            <person name="Auber R.P."/>
            <person name="Gonzalez D.J."/>
            <person name="Wisecaver J.H."/>
            <person name="Moore B.S."/>
        </authorList>
    </citation>
    <scope>NUCLEOTIDE SEQUENCE [LARGE SCALE GENOMIC DNA]</scope>
    <source>
        <strain evidence="1 2">12B1</strain>
    </source>
</reference>
<gene>
    <name evidence="1" type="ORF">AB1Y20_004275</name>
</gene>
<evidence type="ECO:0008006" key="3">
    <source>
        <dbReference type="Google" id="ProtNLM"/>
    </source>
</evidence>
<accession>A0AB34J9J1</accession>
<protein>
    <recommendedName>
        <fullName evidence="3">Gamma-glutamylcyclotransferase</fullName>
    </recommendedName>
</protein>
<dbReference type="AlphaFoldDB" id="A0AB34J9J1"/>
<comment type="caution">
    <text evidence="1">The sequence shown here is derived from an EMBL/GenBank/DDBJ whole genome shotgun (WGS) entry which is preliminary data.</text>
</comment>
<sequence length="137" mass="14690">MEGSLRIDLGTALPALPPPPPDGVAHNFGTVSCELPDNVHPLRPPLWLGGVVAHHDSAEASKQIGMHILYKWPARLGGWMVGKVTAVNVEEAESIAGKKCNYEVHYDADGETAYHLLSIEKYAVNAKAAVDSWALLG</sequence>